<evidence type="ECO:0000313" key="3">
    <source>
        <dbReference type="Proteomes" id="UP001341840"/>
    </source>
</evidence>
<feature type="compositionally biased region" description="Basic and acidic residues" evidence="1">
    <location>
        <begin position="1"/>
        <end position="11"/>
    </location>
</feature>
<dbReference type="Proteomes" id="UP001341840">
    <property type="component" value="Unassembled WGS sequence"/>
</dbReference>
<gene>
    <name evidence="2" type="ORF">PIB30_097117</name>
</gene>
<feature type="region of interest" description="Disordered" evidence="1">
    <location>
        <begin position="1"/>
        <end position="147"/>
    </location>
</feature>
<feature type="compositionally biased region" description="Basic and acidic residues" evidence="1">
    <location>
        <begin position="34"/>
        <end position="46"/>
    </location>
</feature>
<keyword evidence="3" id="KW-1185">Reference proteome</keyword>
<evidence type="ECO:0000313" key="2">
    <source>
        <dbReference type="EMBL" id="MED6165178.1"/>
    </source>
</evidence>
<protein>
    <submittedName>
        <fullName evidence="2">Uncharacterized protein</fullName>
    </submittedName>
</protein>
<name>A0ABU6UYN9_9FABA</name>
<sequence>MSEASKEEAGQLHRSKKKLRNNENGGYGGKTSRVVREEDWMLDKTKFSGANGRPRTYADLVMHGTAEPEAFSDDSSDEDESTDEAYAEEDAEDRMDELSMTQFQRETIHRVRKEERSIPSISAKRLEDGTINVSVNRAAKRRLEKPW</sequence>
<evidence type="ECO:0000256" key="1">
    <source>
        <dbReference type="SAM" id="MobiDB-lite"/>
    </source>
</evidence>
<dbReference type="EMBL" id="JASCZI010123188">
    <property type="protein sequence ID" value="MED6165178.1"/>
    <property type="molecule type" value="Genomic_DNA"/>
</dbReference>
<organism evidence="2 3">
    <name type="scientific">Stylosanthes scabra</name>
    <dbReference type="NCBI Taxonomy" id="79078"/>
    <lineage>
        <taxon>Eukaryota</taxon>
        <taxon>Viridiplantae</taxon>
        <taxon>Streptophyta</taxon>
        <taxon>Embryophyta</taxon>
        <taxon>Tracheophyta</taxon>
        <taxon>Spermatophyta</taxon>
        <taxon>Magnoliopsida</taxon>
        <taxon>eudicotyledons</taxon>
        <taxon>Gunneridae</taxon>
        <taxon>Pentapetalae</taxon>
        <taxon>rosids</taxon>
        <taxon>fabids</taxon>
        <taxon>Fabales</taxon>
        <taxon>Fabaceae</taxon>
        <taxon>Papilionoideae</taxon>
        <taxon>50 kb inversion clade</taxon>
        <taxon>dalbergioids sensu lato</taxon>
        <taxon>Dalbergieae</taxon>
        <taxon>Pterocarpus clade</taxon>
        <taxon>Stylosanthes</taxon>
    </lineage>
</organism>
<feature type="compositionally biased region" description="Basic and acidic residues" evidence="1">
    <location>
        <begin position="106"/>
        <end position="117"/>
    </location>
</feature>
<feature type="compositionally biased region" description="Acidic residues" evidence="1">
    <location>
        <begin position="70"/>
        <end position="95"/>
    </location>
</feature>
<accession>A0ABU6UYN9</accession>
<feature type="compositionally biased region" description="Basic residues" evidence="1">
    <location>
        <begin position="138"/>
        <end position="147"/>
    </location>
</feature>
<reference evidence="2 3" key="1">
    <citation type="journal article" date="2023" name="Plants (Basel)">
        <title>Bridging the Gap: Combining Genomics and Transcriptomics Approaches to Understand Stylosanthes scabra, an Orphan Legume from the Brazilian Caatinga.</title>
        <authorList>
            <person name="Ferreira-Neto J.R.C."/>
            <person name="da Silva M.D."/>
            <person name="Binneck E."/>
            <person name="de Melo N.F."/>
            <person name="da Silva R.H."/>
            <person name="de Melo A.L.T.M."/>
            <person name="Pandolfi V."/>
            <person name="Bustamante F.O."/>
            <person name="Brasileiro-Vidal A.C."/>
            <person name="Benko-Iseppon A.M."/>
        </authorList>
    </citation>
    <scope>NUCLEOTIDE SEQUENCE [LARGE SCALE GENOMIC DNA]</scope>
    <source>
        <tissue evidence="2">Leaves</tissue>
    </source>
</reference>
<comment type="caution">
    <text evidence="2">The sequence shown here is derived from an EMBL/GenBank/DDBJ whole genome shotgun (WGS) entry which is preliminary data.</text>
</comment>
<proteinExistence type="predicted"/>